<gene>
    <name evidence="6" type="ORF">CHS0354_001997</name>
</gene>
<evidence type="ECO:0000313" key="7">
    <source>
        <dbReference type="Proteomes" id="UP001195483"/>
    </source>
</evidence>
<evidence type="ECO:0000256" key="2">
    <source>
        <dbReference type="ARBA" id="ARBA00023186"/>
    </source>
</evidence>
<dbReference type="EMBL" id="JAEAOA010000186">
    <property type="protein sequence ID" value="KAK3604189.1"/>
    <property type="molecule type" value="Genomic_DNA"/>
</dbReference>
<dbReference type="Proteomes" id="UP001195483">
    <property type="component" value="Unassembled WGS sequence"/>
</dbReference>
<evidence type="ECO:0000256" key="1">
    <source>
        <dbReference type="ARBA" id="ARBA00009054"/>
    </source>
</evidence>
<comment type="similarity">
    <text evidence="1 3">Belongs to the GrpE family.</text>
</comment>
<protein>
    <recommendedName>
        <fullName evidence="8">Protein GrpE</fullName>
    </recommendedName>
</protein>
<comment type="caution">
    <text evidence="6">The sequence shown here is derived from an EMBL/GenBank/DDBJ whole genome shotgun (WGS) entry which is preliminary data.</text>
</comment>
<dbReference type="GO" id="GO:0000774">
    <property type="term" value="F:adenyl-nucleotide exchange factor activity"/>
    <property type="evidence" value="ECO:0007669"/>
    <property type="project" value="InterPro"/>
</dbReference>
<dbReference type="GO" id="GO:0006457">
    <property type="term" value="P:protein folding"/>
    <property type="evidence" value="ECO:0007669"/>
    <property type="project" value="InterPro"/>
</dbReference>
<dbReference type="InterPro" id="IPR009012">
    <property type="entry name" value="GrpE_head"/>
</dbReference>
<keyword evidence="4" id="KW-0175">Coiled coil</keyword>
<feature type="region of interest" description="Disordered" evidence="5">
    <location>
        <begin position="1"/>
        <end position="61"/>
    </location>
</feature>
<dbReference type="GO" id="GO:0042803">
    <property type="term" value="F:protein homodimerization activity"/>
    <property type="evidence" value="ECO:0007669"/>
    <property type="project" value="InterPro"/>
</dbReference>
<organism evidence="6 7">
    <name type="scientific">Potamilus streckersoni</name>
    <dbReference type="NCBI Taxonomy" id="2493646"/>
    <lineage>
        <taxon>Eukaryota</taxon>
        <taxon>Metazoa</taxon>
        <taxon>Spiralia</taxon>
        <taxon>Lophotrochozoa</taxon>
        <taxon>Mollusca</taxon>
        <taxon>Bivalvia</taxon>
        <taxon>Autobranchia</taxon>
        <taxon>Heteroconchia</taxon>
        <taxon>Palaeoheterodonta</taxon>
        <taxon>Unionida</taxon>
        <taxon>Unionoidea</taxon>
        <taxon>Unionidae</taxon>
        <taxon>Ambleminae</taxon>
        <taxon>Lampsilini</taxon>
        <taxon>Potamilus</taxon>
    </lineage>
</organism>
<dbReference type="InterPro" id="IPR013805">
    <property type="entry name" value="GrpE_CC"/>
</dbReference>
<dbReference type="GO" id="GO:0051087">
    <property type="term" value="F:protein-folding chaperone binding"/>
    <property type="evidence" value="ECO:0007669"/>
    <property type="project" value="InterPro"/>
</dbReference>
<name>A0AAE0T6E1_9BIVA</name>
<dbReference type="Gene3D" id="2.30.22.10">
    <property type="entry name" value="Head domain of nucleotide exchange factor GrpE"/>
    <property type="match status" value="1"/>
</dbReference>
<dbReference type="InterPro" id="IPR000740">
    <property type="entry name" value="GrpE"/>
</dbReference>
<sequence>MTDYKNEHPGDGESNPREHSPDDDMNSDKETHSADTGEGQDYENTVNGQSRDTDGEECETDSNFEKLRAENNELKDRLMRQAAEFENFRKRNRTETENKLKYSIQPFCKDLLPGLDNLERARAAAVEASADNGFIEGIEMVYKHFLQTFEKYGVSRMESKNKPFDPNVHEAMGTVVSERRRKITWHKFYAKVICSTTGRI</sequence>
<dbReference type="GO" id="GO:0051082">
    <property type="term" value="F:unfolded protein binding"/>
    <property type="evidence" value="ECO:0007669"/>
    <property type="project" value="TreeGrafter"/>
</dbReference>
<feature type="compositionally biased region" description="Basic and acidic residues" evidence="5">
    <location>
        <begin position="1"/>
        <end position="35"/>
    </location>
</feature>
<dbReference type="PANTHER" id="PTHR21237:SF23">
    <property type="entry name" value="GRPE PROTEIN HOMOLOG, MITOCHONDRIAL"/>
    <property type="match status" value="1"/>
</dbReference>
<accession>A0AAE0T6E1</accession>
<dbReference type="PANTHER" id="PTHR21237">
    <property type="entry name" value="GRPE PROTEIN"/>
    <property type="match status" value="1"/>
</dbReference>
<keyword evidence="7" id="KW-1185">Reference proteome</keyword>
<dbReference type="HAMAP" id="MF_01151">
    <property type="entry name" value="GrpE"/>
    <property type="match status" value="1"/>
</dbReference>
<proteinExistence type="inferred from homology"/>
<evidence type="ECO:0000256" key="5">
    <source>
        <dbReference type="SAM" id="MobiDB-lite"/>
    </source>
</evidence>
<feature type="coiled-coil region" evidence="4">
    <location>
        <begin position="64"/>
        <end position="91"/>
    </location>
</feature>
<reference evidence="6" key="1">
    <citation type="journal article" date="2021" name="Genome Biol. Evol.">
        <title>A High-Quality Reference Genome for a Parasitic Bivalve with Doubly Uniparental Inheritance (Bivalvia: Unionida).</title>
        <authorList>
            <person name="Smith C.H."/>
        </authorList>
    </citation>
    <scope>NUCLEOTIDE SEQUENCE</scope>
    <source>
        <strain evidence="6">CHS0354</strain>
    </source>
</reference>
<evidence type="ECO:0000313" key="6">
    <source>
        <dbReference type="EMBL" id="KAK3604189.1"/>
    </source>
</evidence>
<dbReference type="PRINTS" id="PR00773">
    <property type="entry name" value="GRPEPROTEIN"/>
</dbReference>
<reference evidence="6" key="3">
    <citation type="submission" date="2023-05" db="EMBL/GenBank/DDBJ databases">
        <authorList>
            <person name="Smith C.H."/>
        </authorList>
    </citation>
    <scope>NUCLEOTIDE SEQUENCE</scope>
    <source>
        <strain evidence="6">CHS0354</strain>
        <tissue evidence="6">Mantle</tissue>
    </source>
</reference>
<dbReference type="Pfam" id="PF01025">
    <property type="entry name" value="GrpE"/>
    <property type="match status" value="1"/>
</dbReference>
<dbReference type="CDD" id="cd00446">
    <property type="entry name" value="GrpE"/>
    <property type="match status" value="1"/>
</dbReference>
<dbReference type="Gene3D" id="3.90.20.20">
    <property type="match status" value="1"/>
</dbReference>
<reference evidence="6" key="2">
    <citation type="journal article" date="2021" name="Genome Biol. Evol.">
        <title>Developing a high-quality reference genome for a parasitic bivalve with doubly uniparental inheritance (Bivalvia: Unionida).</title>
        <authorList>
            <person name="Smith C.H."/>
        </authorList>
    </citation>
    <scope>NUCLEOTIDE SEQUENCE</scope>
    <source>
        <strain evidence="6">CHS0354</strain>
        <tissue evidence="6">Mantle</tissue>
    </source>
</reference>
<dbReference type="SUPFAM" id="SSF58014">
    <property type="entry name" value="Coiled-coil domain of nucleotide exchange factor GrpE"/>
    <property type="match status" value="1"/>
</dbReference>
<evidence type="ECO:0008006" key="8">
    <source>
        <dbReference type="Google" id="ProtNLM"/>
    </source>
</evidence>
<evidence type="ECO:0000256" key="3">
    <source>
        <dbReference type="RuleBase" id="RU004478"/>
    </source>
</evidence>
<dbReference type="AlphaFoldDB" id="A0AAE0T6E1"/>
<evidence type="ECO:0000256" key="4">
    <source>
        <dbReference type="SAM" id="Coils"/>
    </source>
</evidence>
<keyword evidence="2" id="KW-0143">Chaperone</keyword>